<gene>
    <name evidence="1" type="ORF">DRF75_04030</name>
</gene>
<evidence type="ECO:0000313" key="2">
    <source>
        <dbReference type="Proteomes" id="UP000293377"/>
    </source>
</evidence>
<organism evidence="1 2">
    <name type="scientific">Ehrlichia minasensis</name>
    <dbReference type="NCBI Taxonomy" id="1242993"/>
    <lineage>
        <taxon>Bacteria</taxon>
        <taxon>Pseudomonadati</taxon>
        <taxon>Pseudomonadota</taxon>
        <taxon>Alphaproteobacteria</taxon>
        <taxon>Rickettsiales</taxon>
        <taxon>Anaplasmataceae</taxon>
        <taxon>Ehrlichia</taxon>
    </lineage>
</organism>
<reference evidence="1 2" key="1">
    <citation type="submission" date="2018-06" db="EMBL/GenBank/DDBJ databases">
        <title>Complete Genome Sequence of Ehrlichia minasensis Isolated From Cattle.</title>
        <authorList>
            <person name="Aguiar D.M."/>
            <person name="Araujo J.P.A.Jr."/>
            <person name="Nakazato L."/>
            <person name="Bard E."/>
            <person name="Cabezas-Cruz A."/>
        </authorList>
    </citation>
    <scope>NUCLEOTIDE SEQUENCE [LARGE SCALE GENOMIC DNA]</scope>
    <source>
        <strain evidence="1 2">B11</strain>
    </source>
</reference>
<name>A0A4Q6I3P1_9RICK</name>
<dbReference type="EMBL" id="QOHL01000020">
    <property type="protein sequence ID" value="RZB12462.1"/>
    <property type="molecule type" value="Genomic_DNA"/>
</dbReference>
<accession>A0A4Q6I3P1</accession>
<dbReference type="Proteomes" id="UP000293377">
    <property type="component" value="Unassembled WGS sequence"/>
</dbReference>
<evidence type="ECO:0000313" key="1">
    <source>
        <dbReference type="EMBL" id="RZB12462.1"/>
    </source>
</evidence>
<comment type="caution">
    <text evidence="1">The sequence shown here is derived from an EMBL/GenBank/DDBJ whole genome shotgun (WGS) entry which is preliminary data.</text>
</comment>
<dbReference type="AlphaFoldDB" id="A0A4Q6I3P1"/>
<proteinExistence type="predicted"/>
<protein>
    <submittedName>
        <fullName evidence="1">Uncharacterized protein</fullName>
    </submittedName>
</protein>
<sequence length="84" mass="9714">MIACGYGRGLSGGKILAYMVGIYQTNELLSEDEQRVLVRLKKSYHQQRQDALRRLSLDSVKRCLRNIISMLEVPNFMFANCFKQ</sequence>
<keyword evidence="2" id="KW-1185">Reference proteome</keyword>